<dbReference type="GO" id="GO:0055056">
    <property type="term" value="F:D-glucose transmembrane transporter activity"/>
    <property type="evidence" value="ECO:0007669"/>
    <property type="project" value="InterPro"/>
</dbReference>
<dbReference type="InterPro" id="IPR050375">
    <property type="entry name" value="MFS_TsgA-like"/>
</dbReference>
<reference evidence="11" key="1">
    <citation type="submission" date="2016-11" db="EMBL/GenBank/DDBJ databases">
        <authorList>
            <person name="Varghese N."/>
            <person name="Submissions S."/>
        </authorList>
    </citation>
    <scope>NUCLEOTIDE SEQUENCE [LARGE SCALE GENOMIC DNA]</scope>
    <source>
        <strain evidence="11">DSM 19978</strain>
    </source>
</reference>
<feature type="transmembrane region" description="Helical" evidence="8">
    <location>
        <begin position="387"/>
        <end position="409"/>
    </location>
</feature>
<feature type="transmembrane region" description="Helical" evidence="8">
    <location>
        <begin position="352"/>
        <end position="375"/>
    </location>
</feature>
<keyword evidence="7 8" id="KW-0472">Membrane</keyword>
<keyword evidence="11" id="KW-1185">Reference proteome</keyword>
<dbReference type="InterPro" id="IPR005964">
    <property type="entry name" value="Glc/Gal_transptr_bac"/>
</dbReference>
<dbReference type="Proteomes" id="UP000184516">
    <property type="component" value="Unassembled WGS sequence"/>
</dbReference>
<keyword evidence="5 8" id="KW-0812">Transmembrane</keyword>
<dbReference type="EMBL" id="FQWB01000004">
    <property type="protein sequence ID" value="SHG45037.1"/>
    <property type="molecule type" value="Genomic_DNA"/>
</dbReference>
<feature type="transmembrane region" description="Helical" evidence="8">
    <location>
        <begin position="429"/>
        <end position="449"/>
    </location>
</feature>
<dbReference type="GO" id="GO:1904659">
    <property type="term" value="P:D-glucose transmembrane transport"/>
    <property type="evidence" value="ECO:0007669"/>
    <property type="project" value="InterPro"/>
</dbReference>
<dbReference type="STRING" id="468056.SAMN05443549_104103"/>
<evidence type="ECO:0000256" key="1">
    <source>
        <dbReference type="ARBA" id="ARBA00003321"/>
    </source>
</evidence>
<evidence type="ECO:0000256" key="7">
    <source>
        <dbReference type="ARBA" id="ARBA00023136"/>
    </source>
</evidence>
<feature type="transmembrane region" description="Helical" evidence="8">
    <location>
        <begin position="108"/>
        <end position="125"/>
    </location>
</feature>
<feature type="transmembrane region" description="Helical" evidence="8">
    <location>
        <begin position="323"/>
        <end position="346"/>
    </location>
</feature>
<keyword evidence="4" id="KW-1003">Cell membrane</keyword>
<accession>A0A1M5JWR4</accession>
<name>A0A1M5JWR4_9FLAO</name>
<evidence type="ECO:0000256" key="4">
    <source>
        <dbReference type="ARBA" id="ARBA00022475"/>
    </source>
</evidence>
<dbReference type="PANTHER" id="PTHR43702">
    <property type="entry name" value="L-FUCOSE-PROTON SYMPORTER"/>
    <property type="match status" value="1"/>
</dbReference>
<dbReference type="GO" id="GO:0005354">
    <property type="term" value="F:galactose transmembrane transporter activity"/>
    <property type="evidence" value="ECO:0007669"/>
    <property type="project" value="InterPro"/>
</dbReference>
<comment type="similarity">
    <text evidence="3">Belongs to the major facilitator superfamily. FHS transporter (TC 2.A.1.7) family.</text>
</comment>
<comment type="subcellular location">
    <subcellularLocation>
        <location evidence="2">Cell inner membrane</location>
        <topology evidence="2">Multi-pass membrane protein</topology>
    </subcellularLocation>
</comment>
<gene>
    <name evidence="10" type="ORF">SAMN05443549_104103</name>
</gene>
<evidence type="ECO:0000313" key="11">
    <source>
        <dbReference type="Proteomes" id="UP000184516"/>
    </source>
</evidence>
<evidence type="ECO:0000256" key="6">
    <source>
        <dbReference type="ARBA" id="ARBA00022989"/>
    </source>
</evidence>
<evidence type="ECO:0000256" key="3">
    <source>
        <dbReference type="ARBA" id="ARBA00009120"/>
    </source>
</evidence>
<dbReference type="SUPFAM" id="SSF103473">
    <property type="entry name" value="MFS general substrate transporter"/>
    <property type="match status" value="1"/>
</dbReference>
<dbReference type="PROSITE" id="PS50850">
    <property type="entry name" value="MFS"/>
    <property type="match status" value="1"/>
</dbReference>
<feature type="transmembrane region" description="Helical" evidence="8">
    <location>
        <begin position="251"/>
        <end position="268"/>
    </location>
</feature>
<dbReference type="InterPro" id="IPR020846">
    <property type="entry name" value="MFS_dom"/>
</dbReference>
<dbReference type="NCBIfam" id="TIGR01272">
    <property type="entry name" value="gluP"/>
    <property type="match status" value="1"/>
</dbReference>
<dbReference type="AlphaFoldDB" id="A0A1M5JWR4"/>
<feature type="transmembrane region" description="Helical" evidence="8">
    <location>
        <begin position="202"/>
        <end position="219"/>
    </location>
</feature>
<dbReference type="InterPro" id="IPR011701">
    <property type="entry name" value="MFS"/>
</dbReference>
<protein>
    <submittedName>
        <fullName evidence="10">Glucose/galactose transporter</fullName>
    </submittedName>
</protein>
<dbReference type="RefSeq" id="WP_073370399.1">
    <property type="nucleotide sequence ID" value="NZ_FQWB01000004.1"/>
</dbReference>
<evidence type="ECO:0000313" key="10">
    <source>
        <dbReference type="EMBL" id="SHG45037.1"/>
    </source>
</evidence>
<dbReference type="Pfam" id="PF07690">
    <property type="entry name" value="MFS_1"/>
    <property type="match status" value="1"/>
</dbReference>
<evidence type="ECO:0000256" key="2">
    <source>
        <dbReference type="ARBA" id="ARBA00004429"/>
    </source>
</evidence>
<dbReference type="GO" id="GO:0005886">
    <property type="term" value="C:plasma membrane"/>
    <property type="evidence" value="ECO:0007669"/>
    <property type="project" value="UniProtKB-SubCell"/>
</dbReference>
<proteinExistence type="inferred from homology"/>
<feature type="domain" description="Major facilitator superfamily (MFS) profile" evidence="9">
    <location>
        <begin position="18"/>
        <end position="455"/>
    </location>
</feature>
<evidence type="ECO:0000256" key="5">
    <source>
        <dbReference type="ARBA" id="ARBA00022692"/>
    </source>
</evidence>
<feature type="transmembrane region" description="Helical" evidence="8">
    <location>
        <begin position="83"/>
        <end position="102"/>
    </location>
</feature>
<evidence type="ECO:0000259" key="9">
    <source>
        <dbReference type="PROSITE" id="PS50850"/>
    </source>
</evidence>
<feature type="transmembrane region" description="Helical" evidence="8">
    <location>
        <begin position="288"/>
        <end position="311"/>
    </location>
</feature>
<evidence type="ECO:0000256" key="8">
    <source>
        <dbReference type="SAM" id="Phobius"/>
    </source>
</evidence>
<organism evidence="10 11">
    <name type="scientific">Flavobacterium fluvii</name>
    <dbReference type="NCBI Taxonomy" id="468056"/>
    <lineage>
        <taxon>Bacteria</taxon>
        <taxon>Pseudomonadati</taxon>
        <taxon>Bacteroidota</taxon>
        <taxon>Flavobacteriia</taxon>
        <taxon>Flavobacteriales</taxon>
        <taxon>Flavobacteriaceae</taxon>
        <taxon>Flavobacterium</taxon>
    </lineage>
</organism>
<sequence>MNEMSIPLANKQDSTLVPMAILTFMFFIFGFVTWLNGPLIPFFKLACELTESQAYFVTFAFYIAYFVMAIPSSWIIEKAGYKNGLSLGLIIIAVGAFMFYPAAETRTFGLFLGALFVMGTGLAVLQTASNPYVVVIGPRESAAARISILGTANKLAGFIAPLALTSLVLSNMADYTADKIAALDAAAKTAALDSLALQLQAPYIYMGIIILVLAVLVKFSPLPEINLDEDGNVEHLSIFQQIKNVLQRPQLVLGVITLMLYVAAEVIAGDSIGSFGKHLGVYGDNGDFYLKLTSFTMVAMVIGYVLGITLIPKYVSQVNALKLSGILGIVLVLLTVFISPEIMVALPGIPALPLVILLVALMGLSNALCWPAIWPMALQDLGGYTKIGGALLIMAIIGGAIFPLMYGALADSINIANETQGITETAKSGNQMAYIILLPSYLMILFFAIKGHKYRTWSIA</sequence>
<dbReference type="CDD" id="cd17394">
    <property type="entry name" value="MFS_FucP_like"/>
    <property type="match status" value="1"/>
</dbReference>
<keyword evidence="6 8" id="KW-1133">Transmembrane helix</keyword>
<feature type="transmembrane region" description="Helical" evidence="8">
    <location>
        <begin position="146"/>
        <end position="169"/>
    </location>
</feature>
<dbReference type="InterPro" id="IPR036259">
    <property type="entry name" value="MFS_trans_sf"/>
</dbReference>
<feature type="transmembrane region" description="Helical" evidence="8">
    <location>
        <begin position="16"/>
        <end position="35"/>
    </location>
</feature>
<comment type="function">
    <text evidence="1">Intake of glucose and galactose.</text>
</comment>
<dbReference type="Gene3D" id="1.20.1250.20">
    <property type="entry name" value="MFS general substrate transporter like domains"/>
    <property type="match status" value="2"/>
</dbReference>
<feature type="transmembrane region" description="Helical" evidence="8">
    <location>
        <begin position="55"/>
        <end position="76"/>
    </location>
</feature>
<dbReference type="PANTHER" id="PTHR43702:SF12">
    <property type="entry name" value="N-ACETYL GLUCOSAMINE TRANSPORTER NAGP"/>
    <property type="match status" value="1"/>
</dbReference>